<proteinExistence type="predicted"/>
<dbReference type="RefSeq" id="XP_002492579.1">
    <property type="nucleotide sequence ID" value="XM_002492534.1"/>
</dbReference>
<dbReference type="GeneID" id="8199491"/>
<dbReference type="OrthoDB" id="186013at2759"/>
<dbReference type="HOGENOM" id="CLU_080217_0_0_1"/>
<name>C4R4B4_KOMPG</name>
<sequence length="263" mass="31268">MMPSVRISTRCKAPNVRFLSAQVAPKKKLSAAQLRKERNILAKSSLRDILDSIVPGSVQDDDVTKYDPTPVYDDYRKYDSLSYPQQRYIIDSFKDDKFRKPWGKIPKSMKRLNYYISYGNYGPRDGFQPVESDQPNFDLPFRLPSIITTHNPKPSTLVRKLPPVNYKTCGEKRKEQYEKERRMDPISKIIIFSTLILTVINFKRDRKVVNTDHVPVNEYEEYQKVLEQEERDYREMLEARDNPQPFNPDSKAQKRRWYYLWIR</sequence>
<dbReference type="eggNOG" id="ENOG502S9BA">
    <property type="taxonomic scope" value="Eukaryota"/>
</dbReference>
<dbReference type="InParanoid" id="C4R4B4"/>
<dbReference type="EMBL" id="FN392321">
    <property type="protein sequence ID" value="CAY70400.1"/>
    <property type="molecule type" value="Genomic_DNA"/>
</dbReference>
<dbReference type="OMA" id="PYDLPFR"/>
<accession>C4R4B4</accession>
<dbReference type="KEGG" id="ppa:PAS_chr3_0358"/>
<keyword evidence="2" id="KW-1185">Reference proteome</keyword>
<evidence type="ECO:0000313" key="2">
    <source>
        <dbReference type="Proteomes" id="UP000000314"/>
    </source>
</evidence>
<organism evidence="1 2">
    <name type="scientific">Komagataella phaffii (strain GS115 / ATCC 20864)</name>
    <name type="common">Yeast</name>
    <name type="synonym">Pichia pastoris</name>
    <dbReference type="NCBI Taxonomy" id="644223"/>
    <lineage>
        <taxon>Eukaryota</taxon>
        <taxon>Fungi</taxon>
        <taxon>Dikarya</taxon>
        <taxon>Ascomycota</taxon>
        <taxon>Saccharomycotina</taxon>
        <taxon>Pichiomycetes</taxon>
        <taxon>Pichiales</taxon>
        <taxon>Pichiaceae</taxon>
        <taxon>Komagataella</taxon>
    </lineage>
</organism>
<dbReference type="Proteomes" id="UP000000314">
    <property type="component" value="Chromosome 3"/>
</dbReference>
<reference evidence="1 2" key="1">
    <citation type="journal article" date="2009" name="Nat. Biotechnol.">
        <title>Genome sequence of the recombinant protein production host Pichia pastoris.</title>
        <authorList>
            <person name="De Schutter K."/>
            <person name="Lin Y.C."/>
            <person name="Tiels P."/>
            <person name="Van Hecke A."/>
            <person name="Glinka S."/>
            <person name="Weber-Lehmann J."/>
            <person name="Rouze P."/>
            <person name="Van de Peer Y."/>
            <person name="Callewaert N."/>
        </authorList>
    </citation>
    <scope>NUCLEOTIDE SEQUENCE [LARGE SCALE GENOMIC DNA]</scope>
    <source>
        <strain evidence="2">GS115 / ATCC 20864</strain>
    </source>
</reference>
<dbReference type="AlphaFoldDB" id="C4R4B4"/>
<gene>
    <name evidence="1" type="ordered locus">PAS_chr3_0358</name>
</gene>
<evidence type="ECO:0000313" key="1">
    <source>
        <dbReference type="EMBL" id="CAY70400.1"/>
    </source>
</evidence>
<protein>
    <submittedName>
        <fullName evidence="1">Uncharacterized protein</fullName>
    </submittedName>
</protein>